<dbReference type="Proteomes" id="UP001499854">
    <property type="component" value="Unassembled WGS sequence"/>
</dbReference>
<evidence type="ECO:0000313" key="2">
    <source>
        <dbReference type="Proteomes" id="UP001499854"/>
    </source>
</evidence>
<keyword evidence="2" id="KW-1185">Reference proteome</keyword>
<comment type="caution">
    <text evidence="1">The sequence shown here is derived from an EMBL/GenBank/DDBJ whole genome shotgun (WGS) entry which is preliminary data.</text>
</comment>
<sequence>MNRRYRFGIGGHDWNAFDDLTDFLVYAYGGGPAARACGSGG</sequence>
<reference evidence="1 2" key="1">
    <citation type="journal article" date="2019" name="Int. J. Syst. Evol. Microbiol.">
        <title>The Global Catalogue of Microorganisms (GCM) 10K type strain sequencing project: providing services to taxonomists for standard genome sequencing and annotation.</title>
        <authorList>
            <consortium name="The Broad Institute Genomics Platform"/>
            <consortium name="The Broad Institute Genome Sequencing Center for Infectious Disease"/>
            <person name="Wu L."/>
            <person name="Ma J."/>
        </authorList>
    </citation>
    <scope>NUCLEOTIDE SEQUENCE [LARGE SCALE GENOMIC DNA]</scope>
    <source>
        <strain evidence="1 2">JCM 16013</strain>
    </source>
</reference>
<gene>
    <name evidence="1" type="ORF">GCM10009838_11840</name>
</gene>
<evidence type="ECO:0000313" key="1">
    <source>
        <dbReference type="EMBL" id="GAA1957466.1"/>
    </source>
</evidence>
<dbReference type="RefSeq" id="WP_344655888.1">
    <property type="nucleotide sequence ID" value="NZ_BAAAQM010000004.1"/>
</dbReference>
<proteinExistence type="predicted"/>
<dbReference type="EMBL" id="BAAAQM010000004">
    <property type="protein sequence ID" value="GAA1957466.1"/>
    <property type="molecule type" value="Genomic_DNA"/>
</dbReference>
<name>A0ABN2QSV2_9ACTN</name>
<organism evidence="1 2">
    <name type="scientific">Catenulispora subtropica</name>
    <dbReference type="NCBI Taxonomy" id="450798"/>
    <lineage>
        <taxon>Bacteria</taxon>
        <taxon>Bacillati</taxon>
        <taxon>Actinomycetota</taxon>
        <taxon>Actinomycetes</taxon>
        <taxon>Catenulisporales</taxon>
        <taxon>Catenulisporaceae</taxon>
        <taxon>Catenulispora</taxon>
    </lineage>
</organism>
<protein>
    <submittedName>
        <fullName evidence="1">Uncharacterized protein</fullName>
    </submittedName>
</protein>
<accession>A0ABN2QSV2</accession>